<feature type="compositionally biased region" description="Low complexity" evidence="1">
    <location>
        <begin position="21"/>
        <end position="45"/>
    </location>
</feature>
<organism evidence="2 3">
    <name type="scientific">Cymbomonas tetramitiformis</name>
    <dbReference type="NCBI Taxonomy" id="36881"/>
    <lineage>
        <taxon>Eukaryota</taxon>
        <taxon>Viridiplantae</taxon>
        <taxon>Chlorophyta</taxon>
        <taxon>Pyramimonadophyceae</taxon>
        <taxon>Pyramimonadales</taxon>
        <taxon>Pyramimonadaceae</taxon>
        <taxon>Cymbomonas</taxon>
    </lineage>
</organism>
<dbReference type="EMBL" id="LGRX02017066">
    <property type="protein sequence ID" value="KAK3261214.1"/>
    <property type="molecule type" value="Genomic_DNA"/>
</dbReference>
<feature type="region of interest" description="Disordered" evidence="1">
    <location>
        <begin position="88"/>
        <end position="107"/>
    </location>
</feature>
<feature type="region of interest" description="Disordered" evidence="1">
    <location>
        <begin position="1"/>
        <end position="56"/>
    </location>
</feature>
<protein>
    <submittedName>
        <fullName evidence="2">Uncharacterized protein</fullName>
    </submittedName>
</protein>
<dbReference type="AlphaFoldDB" id="A0AAE0KUR0"/>
<comment type="caution">
    <text evidence="2">The sequence shown here is derived from an EMBL/GenBank/DDBJ whole genome shotgun (WGS) entry which is preliminary data.</text>
</comment>
<sequence>MRTTIMSQQQPQPQHEHQHQQQHPPLQQKQPQHQQQQCPLHLQPQIDYETPPEQTPHEVVDLAEVLKKNVKKLQGTVKNKKESELLAGAKKAKLSTEKEAKDAEEKKTEAKLAEAKRAAKMAVAELAEEEKQRHVKVVEDLRTKMEQQDYIRRGV</sequence>
<reference evidence="2 3" key="1">
    <citation type="journal article" date="2015" name="Genome Biol. Evol.">
        <title>Comparative Genomics of a Bacterivorous Green Alga Reveals Evolutionary Causalities and Consequences of Phago-Mixotrophic Mode of Nutrition.</title>
        <authorList>
            <person name="Burns J.A."/>
            <person name="Paasch A."/>
            <person name="Narechania A."/>
            <person name="Kim E."/>
        </authorList>
    </citation>
    <scope>NUCLEOTIDE SEQUENCE [LARGE SCALE GENOMIC DNA]</scope>
    <source>
        <strain evidence="2 3">PLY_AMNH</strain>
    </source>
</reference>
<dbReference type="Proteomes" id="UP001190700">
    <property type="component" value="Unassembled WGS sequence"/>
</dbReference>
<evidence type="ECO:0000256" key="1">
    <source>
        <dbReference type="SAM" id="MobiDB-lite"/>
    </source>
</evidence>
<proteinExistence type="predicted"/>
<keyword evidence="3" id="KW-1185">Reference proteome</keyword>
<accession>A0AAE0KUR0</accession>
<evidence type="ECO:0000313" key="3">
    <source>
        <dbReference type="Proteomes" id="UP001190700"/>
    </source>
</evidence>
<feature type="compositionally biased region" description="Basic and acidic residues" evidence="1">
    <location>
        <begin position="94"/>
        <end position="107"/>
    </location>
</feature>
<name>A0AAE0KUR0_9CHLO</name>
<evidence type="ECO:0000313" key="2">
    <source>
        <dbReference type="EMBL" id="KAK3261214.1"/>
    </source>
</evidence>
<gene>
    <name evidence="2" type="ORF">CYMTET_29870</name>
</gene>